<dbReference type="GO" id="GO:0005846">
    <property type="term" value="C:nuclear cap binding complex"/>
    <property type="evidence" value="ECO:0007669"/>
    <property type="project" value="InterPro"/>
</dbReference>
<dbReference type="InterPro" id="IPR017850">
    <property type="entry name" value="Alkaline_phosphatase_core_sf"/>
</dbReference>
<dbReference type="Pfam" id="PF04185">
    <property type="entry name" value="Phosphoesterase"/>
    <property type="match status" value="1"/>
</dbReference>
<evidence type="ECO:0000313" key="10">
    <source>
        <dbReference type="Proteomes" id="UP000717996"/>
    </source>
</evidence>
<dbReference type="SMART" id="SM00543">
    <property type="entry name" value="MIF4G"/>
    <property type="match status" value="1"/>
</dbReference>
<dbReference type="SUPFAM" id="SSF56672">
    <property type="entry name" value="DNA/RNA polymerases"/>
    <property type="match status" value="1"/>
</dbReference>
<gene>
    <name evidence="9" type="ORF">G6F51_003937</name>
</gene>
<evidence type="ECO:0000256" key="2">
    <source>
        <dbReference type="ARBA" id="ARBA00007413"/>
    </source>
</evidence>
<feature type="domain" description="MIF4G" evidence="8">
    <location>
        <begin position="61"/>
        <end position="263"/>
    </location>
</feature>
<evidence type="ECO:0000256" key="5">
    <source>
        <dbReference type="ARBA" id="ARBA00023187"/>
    </source>
</evidence>
<dbReference type="InterPro" id="IPR016024">
    <property type="entry name" value="ARM-type_fold"/>
</dbReference>
<dbReference type="GO" id="GO:0003729">
    <property type="term" value="F:mRNA binding"/>
    <property type="evidence" value="ECO:0007669"/>
    <property type="project" value="TreeGrafter"/>
</dbReference>
<comment type="subcellular location">
    <subcellularLocation>
        <location evidence="1">Nucleus</location>
    </subcellularLocation>
</comment>
<dbReference type="InterPro" id="IPR007312">
    <property type="entry name" value="Phosphoesterase"/>
</dbReference>
<dbReference type="Pfam" id="PF09088">
    <property type="entry name" value="MIF4G_like"/>
    <property type="match status" value="1"/>
</dbReference>
<keyword evidence="3" id="KW-0507">mRNA processing</keyword>
<dbReference type="Gene3D" id="3.40.720.10">
    <property type="entry name" value="Alkaline Phosphatase, subunit A"/>
    <property type="match status" value="1"/>
</dbReference>
<reference evidence="9" key="1">
    <citation type="journal article" date="2020" name="Microb. Genom.">
        <title>Genetic diversity of clinical and environmental Mucorales isolates obtained from an investigation of mucormycosis cases among solid organ transplant recipients.</title>
        <authorList>
            <person name="Nguyen M.H."/>
            <person name="Kaul D."/>
            <person name="Muto C."/>
            <person name="Cheng S.J."/>
            <person name="Richter R.A."/>
            <person name="Bruno V.M."/>
            <person name="Liu G."/>
            <person name="Beyhan S."/>
            <person name="Sundermann A.J."/>
            <person name="Mounaud S."/>
            <person name="Pasculle A.W."/>
            <person name="Nierman W.C."/>
            <person name="Driscoll E."/>
            <person name="Cumbie R."/>
            <person name="Clancy C.J."/>
            <person name="Dupont C.L."/>
        </authorList>
    </citation>
    <scope>NUCLEOTIDE SEQUENCE</scope>
    <source>
        <strain evidence="9">GL16</strain>
    </source>
</reference>
<keyword evidence="6" id="KW-0539">Nucleus</keyword>
<organism evidence="9 10">
    <name type="scientific">Rhizopus oryzae</name>
    <name type="common">Mucormycosis agent</name>
    <name type="synonym">Rhizopus arrhizus var. delemar</name>
    <dbReference type="NCBI Taxonomy" id="64495"/>
    <lineage>
        <taxon>Eukaryota</taxon>
        <taxon>Fungi</taxon>
        <taxon>Fungi incertae sedis</taxon>
        <taxon>Mucoromycota</taxon>
        <taxon>Mucoromycotina</taxon>
        <taxon>Mucoromycetes</taxon>
        <taxon>Mucorales</taxon>
        <taxon>Mucorineae</taxon>
        <taxon>Rhizopodaceae</taxon>
        <taxon>Rhizopus</taxon>
    </lineage>
</organism>
<dbReference type="InterPro" id="IPR003890">
    <property type="entry name" value="MIF4G-like_typ-3"/>
</dbReference>
<evidence type="ECO:0000256" key="7">
    <source>
        <dbReference type="SAM" id="MobiDB-lite"/>
    </source>
</evidence>
<feature type="compositionally biased region" description="Basic and acidic residues" evidence="7">
    <location>
        <begin position="31"/>
        <end position="55"/>
    </location>
</feature>
<feature type="compositionally biased region" description="Basic and acidic residues" evidence="7">
    <location>
        <begin position="1"/>
        <end position="16"/>
    </location>
</feature>
<dbReference type="GO" id="GO:0016788">
    <property type="term" value="F:hydrolase activity, acting on ester bonds"/>
    <property type="evidence" value="ECO:0007669"/>
    <property type="project" value="InterPro"/>
</dbReference>
<dbReference type="PANTHER" id="PTHR12412:SF2">
    <property type="entry name" value="NUCLEAR CAP-BINDING PROTEIN SUBUNIT 1"/>
    <property type="match status" value="1"/>
</dbReference>
<dbReference type="InterPro" id="IPR000477">
    <property type="entry name" value="RT_dom"/>
</dbReference>
<dbReference type="GO" id="GO:0006406">
    <property type="term" value="P:mRNA export from nucleus"/>
    <property type="evidence" value="ECO:0007669"/>
    <property type="project" value="InterPro"/>
</dbReference>
<dbReference type="SUPFAM" id="SSF48371">
    <property type="entry name" value="ARM repeat"/>
    <property type="match status" value="3"/>
</dbReference>
<feature type="region of interest" description="Disordered" evidence="7">
    <location>
        <begin position="1"/>
        <end position="55"/>
    </location>
</feature>
<evidence type="ECO:0000256" key="6">
    <source>
        <dbReference type="ARBA" id="ARBA00023242"/>
    </source>
</evidence>
<evidence type="ECO:0000313" key="9">
    <source>
        <dbReference type="EMBL" id="KAG1547978.1"/>
    </source>
</evidence>
<feature type="compositionally biased region" description="Gly residues" evidence="7">
    <location>
        <begin position="17"/>
        <end position="29"/>
    </location>
</feature>
<dbReference type="GO" id="GO:0008380">
    <property type="term" value="P:RNA splicing"/>
    <property type="evidence" value="ECO:0007669"/>
    <property type="project" value="UniProtKB-KW"/>
</dbReference>
<keyword evidence="5" id="KW-0508">mRNA splicing</keyword>
<dbReference type="InterPro" id="IPR015172">
    <property type="entry name" value="MIF4G-like_typ-1"/>
</dbReference>
<evidence type="ECO:0000256" key="3">
    <source>
        <dbReference type="ARBA" id="ARBA00022664"/>
    </source>
</evidence>
<dbReference type="InterPro" id="IPR043502">
    <property type="entry name" value="DNA/RNA_pol_sf"/>
</dbReference>
<comment type="caution">
    <text evidence="9">The sequence shown here is derived from an EMBL/GenBank/DDBJ whole genome shotgun (WGS) entry which is preliminary data.</text>
</comment>
<comment type="similarity">
    <text evidence="2">Belongs to the NCBP1 family.</text>
</comment>
<evidence type="ECO:0000256" key="4">
    <source>
        <dbReference type="ARBA" id="ARBA00022801"/>
    </source>
</evidence>
<dbReference type="InterPro" id="IPR027159">
    <property type="entry name" value="CBP80"/>
</dbReference>
<dbReference type="InterPro" id="IPR015174">
    <property type="entry name" value="MIF4G-like_typ-2"/>
</dbReference>
<dbReference type="GO" id="GO:0000184">
    <property type="term" value="P:nuclear-transcribed mRNA catabolic process, nonsense-mediated decay"/>
    <property type="evidence" value="ECO:0007669"/>
    <property type="project" value="TreeGrafter"/>
</dbReference>
<name>A0A9P6YGJ8_RHIOR</name>
<dbReference type="Pfam" id="PF09090">
    <property type="entry name" value="MIF4G_like_2"/>
    <property type="match status" value="1"/>
</dbReference>
<dbReference type="GO" id="GO:0000339">
    <property type="term" value="F:RNA cap binding"/>
    <property type="evidence" value="ECO:0007669"/>
    <property type="project" value="InterPro"/>
</dbReference>
<dbReference type="Proteomes" id="UP000717996">
    <property type="component" value="Unassembled WGS sequence"/>
</dbReference>
<evidence type="ECO:0000256" key="1">
    <source>
        <dbReference type="ARBA" id="ARBA00004123"/>
    </source>
</evidence>
<proteinExistence type="inferred from homology"/>
<dbReference type="PANTHER" id="PTHR12412">
    <property type="entry name" value="CAP BINDING PROTEIN"/>
    <property type="match status" value="1"/>
</dbReference>
<dbReference type="GO" id="GO:0005634">
    <property type="term" value="C:nucleus"/>
    <property type="evidence" value="ECO:0007669"/>
    <property type="project" value="UniProtKB-SubCell"/>
</dbReference>
<dbReference type="Gene3D" id="1.25.40.180">
    <property type="match status" value="3"/>
</dbReference>
<dbReference type="Pfam" id="PF00078">
    <property type="entry name" value="RVT_1"/>
    <property type="match status" value="1"/>
</dbReference>
<dbReference type="EMBL" id="JAANIT010000413">
    <property type="protein sequence ID" value="KAG1547978.1"/>
    <property type="molecule type" value="Genomic_DNA"/>
</dbReference>
<keyword evidence="4" id="KW-0378">Hydrolase</keyword>
<accession>A0A9P6YGJ8</accession>
<evidence type="ECO:0000259" key="8">
    <source>
        <dbReference type="SMART" id="SM00543"/>
    </source>
</evidence>
<sequence>MSYENRGYRSRQEGGGRYRQGGNGGGGGPYRRRDDRRSYNNRRPYDRPPESHKEDELEDIEIRLKGLIIKIGDKFTPELQVNLTKMKNILDNDYSKYPDTVQNTLTACICELPAKAPVYGTLIGLLNTSSHDIVAKLMVHFNTALTESIAASNWFRLKQILRFYGELVNANVVSPTAYANLLLDLLIVLDQPNQLCKRLDCIVYIVLSTLPWCARELNERGSSELEQILKKIEIYMQRRGDVKVLDVLKHYSDERYSTVKEEPLAHIWSLIQELQAKSWKLSLIPKPYRWFDSEFSSSLQHDLPRVNLPSHKESIAYLEPTPGLKLLVDDEGNTLPVIPNHDSIEYFILQELIGDTLNLYEVNRKDCAKYLLNLPYNCEPRYFKSAASDDSMDEDEEDESGWNLSDLLVESMFAHLLRLPSSAFRQMFYSCVITELCRAEVATFPMALGRAVKTLFDRLPFMDVECIHRLYSWFSHHLSNFGFQWDWKSWEGVLTMDSLAPQSCFIREVLEKEIRLSYYERIKSMLPENFQTIIPVTAPAPDFKFSDTSDPLNAKSKEIIDSLRTKKSVEEIRDLLAKYKDELASQGVNEGEQQSLVRELFIQCLLLVGSKSFSHVLNVVERYLEVLRFLNSAPEGRLHTVQILASFWKNNTQFLGILLDKLLNYRVIDPTCVITWVFEEEQFKHAGRAFVWEILKNTLGKVNSRVAQVKSKLDNLQSIHEMNKAKRLETEVTEMSEAEEQQELDSIRIVENSLATVTRERKEVFLLVCQKFAQVLSAIDSVSQQWIYWWISGWYKEILRVNYKECKGFIATLETLVFTSDLDKRILDVFNEVKALTEQDDLLVHYRYINKMYFSFTYFIVIAAVASLSSARSIETHGHHQHKVPKGKVFDHFLQIWFENEARFADLAKEGILLDNYNAITHPSQPNYIAAAGGSNFGITDDDYYNIPANVTSIFDLIEKKGLTWKMYQENIPSIGNTDYRIGTYVRKHNPAASFDSIGLNKTRLQNIVGGDQFEKDIEAGTLPNWMFYTPDMNSDGHDTNASYAGNWLANFHKTTLNNKKLLDKTVILITFDETRTFPIRNRIWSLLLGAIPKKLKGTTDSTFYTHFSTLSTVEHNWDLGNLGRQDTNKTVSNVFEFAAKKLRYKNIHIAEHDIPWMNNTIPGLLTAGQRNHAATTGTRASYQIEKYALVPAENGMIFSILMEQAHVQKRPEIGLLLDQEKAYDRVHPMYFRQIMLAFSFTPYLVHSFGNLFFGNAVRININGYFTNRVNQRRSLRQGDPLLPILFNIALEPFLRHILQDSSFQGFQFQFVLAYADDVCVLLHSTDDYCRLRHHLDRYGSVSNAKVNIHKTEAFSLDGRSYPEWIAFLAAQGISKWHDYSSPSPLRYLGFPLIQSFHQYRYLEQQLLQIVKSQCIIYSQRRLSIKGRVTIVNALILSKLWYVLWMVHLPTIFFRRINSVICQFVWHNFKDQIHAVVFRFKIRWLRQLLENNLPQSCSQTILLDHIRRFHSGNTGTSLALFFPLLRLRPAAHANNFMQNIYEAVDSFGYADTQQAKCTPATLLRLPLSATFAMIPTDYWIIRSRHKKLKVSQFFTYDHRFGCIRPLLSSDQPSSPRLISKLRRDIHNRIIKLN</sequence>
<dbReference type="Pfam" id="PF02854">
    <property type="entry name" value="MIF4G"/>
    <property type="match status" value="1"/>
</dbReference>
<protein>
    <recommendedName>
        <fullName evidence="8">MIF4G domain-containing protein</fullName>
    </recommendedName>
</protein>
<dbReference type="GO" id="GO:0006397">
    <property type="term" value="P:mRNA processing"/>
    <property type="evidence" value="ECO:0007669"/>
    <property type="project" value="UniProtKB-KW"/>
</dbReference>